<dbReference type="GO" id="GO:0140078">
    <property type="term" value="F:class I DNA-(apurinic or apyrimidinic site) endonuclease activity"/>
    <property type="evidence" value="ECO:0007669"/>
    <property type="project" value="UniProtKB-EC"/>
</dbReference>
<dbReference type="InterPro" id="IPR023170">
    <property type="entry name" value="HhH_base_excis_C"/>
</dbReference>
<evidence type="ECO:0000313" key="2">
    <source>
        <dbReference type="EMBL" id="MFC7098873.1"/>
    </source>
</evidence>
<protein>
    <submittedName>
        <fullName evidence="2">Endonuclease III domain-containing protein</fullName>
        <ecNumber evidence="2">4.2.99.18</ecNumber>
    </submittedName>
</protein>
<dbReference type="SMART" id="SM00478">
    <property type="entry name" value="ENDO3c"/>
    <property type="match status" value="1"/>
</dbReference>
<dbReference type="SUPFAM" id="SSF48150">
    <property type="entry name" value="DNA-glycosylase"/>
    <property type="match status" value="1"/>
</dbReference>
<dbReference type="InterPro" id="IPR003265">
    <property type="entry name" value="HhH-GPD_domain"/>
</dbReference>
<dbReference type="EMBL" id="JBHTAG010000004">
    <property type="protein sequence ID" value="MFC7098873.1"/>
    <property type="molecule type" value="Genomic_DNA"/>
</dbReference>
<dbReference type="GeneID" id="79271539"/>
<proteinExistence type="predicted"/>
<name>A0ABD5X2T0_9EURY</name>
<dbReference type="Proteomes" id="UP001596388">
    <property type="component" value="Unassembled WGS sequence"/>
</dbReference>
<evidence type="ECO:0000313" key="3">
    <source>
        <dbReference type="Proteomes" id="UP001596388"/>
    </source>
</evidence>
<keyword evidence="3" id="KW-1185">Reference proteome</keyword>
<dbReference type="Pfam" id="PF00730">
    <property type="entry name" value="HhH-GPD"/>
    <property type="match status" value="1"/>
</dbReference>
<dbReference type="EC" id="4.2.99.18" evidence="2"/>
<dbReference type="PIRSF" id="PIRSF001435">
    <property type="entry name" value="Nth"/>
    <property type="match status" value="1"/>
</dbReference>
<dbReference type="PANTHER" id="PTHR47203:SF1">
    <property type="entry name" value="HYPOTHETICAL BASE EXCISION DNA REPAIR PROTEIN (EUROFUNG)"/>
    <property type="match status" value="1"/>
</dbReference>
<reference evidence="2 3" key="1">
    <citation type="journal article" date="2019" name="Int. J. Syst. Evol. Microbiol.">
        <title>The Global Catalogue of Microorganisms (GCM) 10K type strain sequencing project: providing services to taxonomists for standard genome sequencing and annotation.</title>
        <authorList>
            <consortium name="The Broad Institute Genomics Platform"/>
            <consortium name="The Broad Institute Genome Sequencing Center for Infectious Disease"/>
            <person name="Wu L."/>
            <person name="Ma J."/>
        </authorList>
    </citation>
    <scope>NUCLEOTIDE SEQUENCE [LARGE SCALE GENOMIC DNA]</scope>
    <source>
        <strain evidence="2 3">DT55</strain>
    </source>
</reference>
<dbReference type="AlphaFoldDB" id="A0ABD5X2T0"/>
<keyword evidence="2" id="KW-0540">Nuclease</keyword>
<dbReference type="CDD" id="cd00056">
    <property type="entry name" value="ENDO3c"/>
    <property type="match status" value="1"/>
</dbReference>
<keyword evidence="2" id="KW-0378">Hydrolase</keyword>
<dbReference type="Gene3D" id="1.10.1670.10">
    <property type="entry name" value="Helix-hairpin-Helix base-excision DNA repair enzymes (C-terminal)"/>
    <property type="match status" value="1"/>
</dbReference>
<dbReference type="Gene3D" id="1.10.340.30">
    <property type="entry name" value="Hypothetical protein, domain 2"/>
    <property type="match status" value="1"/>
</dbReference>
<evidence type="ECO:0000259" key="1">
    <source>
        <dbReference type="SMART" id="SM00478"/>
    </source>
</evidence>
<keyword evidence="2" id="KW-0456">Lyase</keyword>
<comment type="caution">
    <text evidence="2">The sequence shown here is derived from an EMBL/GenBank/DDBJ whole genome shotgun (WGS) entry which is preliminary data.</text>
</comment>
<gene>
    <name evidence="2" type="primary">nth</name>
    <name evidence="2" type="ORF">ACFQKD_16330</name>
</gene>
<keyword evidence="2" id="KW-0255">Endonuclease</keyword>
<dbReference type="PANTHER" id="PTHR47203">
    <property type="match status" value="1"/>
</dbReference>
<sequence>MASQHAEWDEAAVRDLHQELVDLYGPVGASDAHGADSDAEPGEGVRQLLTTILSQNVADANTARASEALFSTYTDFEAIESAPLDELAETIRVAGLAETKATRIQRALAAIREETGGAYSLAFLDAMATDEAKAWLTDIKGIGPKTASVVLNFHFGKPTMAVDTHVERVSKRFGLVPVSASNARAHDVLDDLVPDELIYPLHVLLIEHGRTYCSARSPDCTNPVCERYCECEGC</sequence>
<accession>A0ABD5X2T0</accession>
<organism evidence="2 3">
    <name type="scientific">Halobaculum marinum</name>
    <dbReference type="NCBI Taxonomy" id="3031996"/>
    <lineage>
        <taxon>Archaea</taxon>
        <taxon>Methanobacteriati</taxon>
        <taxon>Methanobacteriota</taxon>
        <taxon>Stenosarchaea group</taxon>
        <taxon>Halobacteria</taxon>
        <taxon>Halobacteriales</taxon>
        <taxon>Haloferacaceae</taxon>
        <taxon>Halobaculum</taxon>
    </lineage>
</organism>
<dbReference type="InterPro" id="IPR011257">
    <property type="entry name" value="DNA_glycosylase"/>
</dbReference>
<feature type="domain" description="HhH-GPD" evidence="1">
    <location>
        <begin position="53"/>
        <end position="211"/>
    </location>
</feature>
<dbReference type="RefSeq" id="WP_276239568.1">
    <property type="nucleotide sequence ID" value="NZ_CP119990.1"/>
</dbReference>